<proteinExistence type="predicted"/>
<accession>A0ABQ9Z9I5</accession>
<dbReference type="EMBL" id="JAOYFB010000003">
    <property type="protein sequence ID" value="KAK4009542.1"/>
    <property type="molecule type" value="Genomic_DNA"/>
</dbReference>
<gene>
    <name evidence="1" type="ORF">OUZ56_018676</name>
</gene>
<name>A0ABQ9Z9I5_9CRUS</name>
<dbReference type="Proteomes" id="UP001234178">
    <property type="component" value="Unassembled WGS sequence"/>
</dbReference>
<organism evidence="1 2">
    <name type="scientific">Daphnia magna</name>
    <dbReference type="NCBI Taxonomy" id="35525"/>
    <lineage>
        <taxon>Eukaryota</taxon>
        <taxon>Metazoa</taxon>
        <taxon>Ecdysozoa</taxon>
        <taxon>Arthropoda</taxon>
        <taxon>Crustacea</taxon>
        <taxon>Branchiopoda</taxon>
        <taxon>Diplostraca</taxon>
        <taxon>Cladocera</taxon>
        <taxon>Anomopoda</taxon>
        <taxon>Daphniidae</taxon>
        <taxon>Daphnia</taxon>
    </lineage>
</organism>
<protein>
    <submittedName>
        <fullName evidence="1">Uncharacterized protein</fullName>
    </submittedName>
</protein>
<sequence length="134" mass="14799">MKAILRVYKENMKRCGSSMFGNLYMLDMVCDSPLHIHSTNQMNFANAISHELFQLGLRETVSKGRDRCRYIPVGLSRPSDWLSQPLYPSIVNWAIGTWAGGSKTRSGSSIDLISISKYGSSQPPSGALQCEGVP</sequence>
<comment type="caution">
    <text evidence="1">The sequence shown here is derived from an EMBL/GenBank/DDBJ whole genome shotgun (WGS) entry which is preliminary data.</text>
</comment>
<evidence type="ECO:0000313" key="2">
    <source>
        <dbReference type="Proteomes" id="UP001234178"/>
    </source>
</evidence>
<evidence type="ECO:0000313" key="1">
    <source>
        <dbReference type="EMBL" id="KAK4009542.1"/>
    </source>
</evidence>
<keyword evidence="2" id="KW-1185">Reference proteome</keyword>
<reference evidence="1 2" key="1">
    <citation type="journal article" date="2023" name="Nucleic Acids Res.">
        <title>The hologenome of Daphnia magna reveals possible DNA methylation and microbiome-mediated evolution of the host genome.</title>
        <authorList>
            <person name="Chaturvedi A."/>
            <person name="Li X."/>
            <person name="Dhandapani V."/>
            <person name="Marshall H."/>
            <person name="Kissane S."/>
            <person name="Cuenca-Cambronero M."/>
            <person name="Asole G."/>
            <person name="Calvet F."/>
            <person name="Ruiz-Romero M."/>
            <person name="Marangio P."/>
            <person name="Guigo R."/>
            <person name="Rago D."/>
            <person name="Mirbahai L."/>
            <person name="Eastwood N."/>
            <person name="Colbourne J.K."/>
            <person name="Zhou J."/>
            <person name="Mallon E."/>
            <person name="Orsini L."/>
        </authorList>
    </citation>
    <scope>NUCLEOTIDE SEQUENCE [LARGE SCALE GENOMIC DNA]</scope>
    <source>
        <strain evidence="1">LRV0_1</strain>
    </source>
</reference>